<gene>
    <name evidence="7" type="ORF">SEPMUDRAFT_142532</name>
</gene>
<proteinExistence type="inferred from homology"/>
<dbReference type="HOGENOM" id="CLU_791224_0_0_1"/>
<dbReference type="eggNOG" id="KOG2614">
    <property type="taxonomic scope" value="Eukaryota"/>
</dbReference>
<dbReference type="InterPro" id="IPR050493">
    <property type="entry name" value="FAD-dep_Monooxygenase_BioMet"/>
</dbReference>
<protein>
    <submittedName>
        <fullName evidence="7">FAD/NAD(P)-binding domain-containing protein</fullName>
    </submittedName>
</protein>
<evidence type="ECO:0000259" key="6">
    <source>
        <dbReference type="Pfam" id="PF01494"/>
    </source>
</evidence>
<feature type="domain" description="FAD-binding" evidence="6">
    <location>
        <begin position="38"/>
        <end position="299"/>
    </location>
</feature>
<evidence type="ECO:0000313" key="7">
    <source>
        <dbReference type="EMBL" id="EMF11032.1"/>
    </source>
</evidence>
<dbReference type="GeneID" id="27900141"/>
<keyword evidence="4" id="KW-0560">Oxidoreductase</keyword>
<dbReference type="Proteomes" id="UP000016931">
    <property type="component" value="Unassembled WGS sequence"/>
</dbReference>
<dbReference type="InterPro" id="IPR036188">
    <property type="entry name" value="FAD/NAD-bd_sf"/>
</dbReference>
<dbReference type="AlphaFoldDB" id="M3D1M3"/>
<keyword evidence="2" id="KW-0285">Flavoprotein</keyword>
<dbReference type="Gene3D" id="3.50.50.60">
    <property type="entry name" value="FAD/NAD(P)-binding domain"/>
    <property type="match status" value="1"/>
</dbReference>
<organism evidence="7 8">
    <name type="scientific">Sphaerulina musiva (strain SO2202)</name>
    <name type="common">Poplar stem canker fungus</name>
    <name type="synonym">Septoria musiva</name>
    <dbReference type="NCBI Taxonomy" id="692275"/>
    <lineage>
        <taxon>Eukaryota</taxon>
        <taxon>Fungi</taxon>
        <taxon>Dikarya</taxon>
        <taxon>Ascomycota</taxon>
        <taxon>Pezizomycotina</taxon>
        <taxon>Dothideomycetes</taxon>
        <taxon>Dothideomycetidae</taxon>
        <taxon>Mycosphaerellales</taxon>
        <taxon>Mycosphaerellaceae</taxon>
        <taxon>Sphaerulina</taxon>
    </lineage>
</organism>
<comment type="similarity">
    <text evidence="1">Belongs to the paxM FAD-dependent monooxygenase family.</text>
</comment>
<name>M3D1M3_SPHMS</name>
<evidence type="ECO:0000256" key="2">
    <source>
        <dbReference type="ARBA" id="ARBA00022630"/>
    </source>
</evidence>
<dbReference type="GO" id="GO:0071949">
    <property type="term" value="F:FAD binding"/>
    <property type="evidence" value="ECO:0007669"/>
    <property type="project" value="InterPro"/>
</dbReference>
<dbReference type="PANTHER" id="PTHR13789:SF215">
    <property type="entry name" value="FAD-BINDING DOMAIN-CONTAINING PROTEIN-RELATED"/>
    <property type="match status" value="1"/>
</dbReference>
<keyword evidence="5" id="KW-0503">Monooxygenase</keyword>
<evidence type="ECO:0000256" key="4">
    <source>
        <dbReference type="ARBA" id="ARBA00023002"/>
    </source>
</evidence>
<dbReference type="OrthoDB" id="9993796at2759"/>
<dbReference type="RefSeq" id="XP_016759153.1">
    <property type="nucleotide sequence ID" value="XM_016903004.1"/>
</dbReference>
<sequence>MPPQAIRLLRQWYVARPDSTTRAHQYVDEACGTPLRGTRRLDAETLQVLLSSSYDTDEETYGASFSTYHRADLHSALRVRAESAGAKVVLGKMAVKLNCEAGEFVVVDSHSRTGKEVVKKDLIVLADGVHSMFGAHVTGTQIPLHETGRSAFRSLIPMDKLLSDPEASKLFQQGGHLDLTGCTHPKTGVFLVTYPCRSGEVMNIAIFTRMQPESRRLSDWDSPATIEQALNGLEGFHPSFKAMIRCADDMRVYTVLHRDPLPNYVKGRVVLIGDAAHPMLPTLAAGGSTSLEDAAALEVLLHGLKPDEPAKLADRLRLWEALRLPRDVTTQVLSKTMVQPKPATAFASEVRHESRKALEWAERDGGFAEENLMAVMQERGVIRHFGGPSSDSPTTATA</sequence>
<evidence type="ECO:0000256" key="5">
    <source>
        <dbReference type="ARBA" id="ARBA00023033"/>
    </source>
</evidence>
<dbReference type="PANTHER" id="PTHR13789">
    <property type="entry name" value="MONOOXYGENASE"/>
    <property type="match status" value="1"/>
</dbReference>
<accession>M3D1M3</accession>
<evidence type="ECO:0000256" key="1">
    <source>
        <dbReference type="ARBA" id="ARBA00007992"/>
    </source>
</evidence>
<dbReference type="SUPFAM" id="SSF51905">
    <property type="entry name" value="FAD/NAD(P)-binding domain"/>
    <property type="match status" value="1"/>
</dbReference>
<dbReference type="SUPFAM" id="SSF54373">
    <property type="entry name" value="FAD-linked reductases, C-terminal domain"/>
    <property type="match status" value="1"/>
</dbReference>
<dbReference type="PRINTS" id="PR00420">
    <property type="entry name" value="RNGMNOXGNASE"/>
</dbReference>
<evidence type="ECO:0000256" key="3">
    <source>
        <dbReference type="ARBA" id="ARBA00022827"/>
    </source>
</evidence>
<evidence type="ECO:0000313" key="8">
    <source>
        <dbReference type="Proteomes" id="UP000016931"/>
    </source>
</evidence>
<dbReference type="InterPro" id="IPR002938">
    <property type="entry name" value="FAD-bd"/>
</dbReference>
<keyword evidence="3" id="KW-0274">FAD</keyword>
<dbReference type="GO" id="GO:0004497">
    <property type="term" value="F:monooxygenase activity"/>
    <property type="evidence" value="ECO:0007669"/>
    <property type="project" value="UniProtKB-KW"/>
</dbReference>
<dbReference type="Pfam" id="PF01494">
    <property type="entry name" value="FAD_binding_3"/>
    <property type="match status" value="1"/>
</dbReference>
<dbReference type="EMBL" id="KB456266">
    <property type="protein sequence ID" value="EMF11032.1"/>
    <property type="molecule type" value="Genomic_DNA"/>
</dbReference>
<reference evidence="7 8" key="1">
    <citation type="journal article" date="2012" name="PLoS Pathog.">
        <title>Diverse lifestyles and strategies of plant pathogenesis encoded in the genomes of eighteen Dothideomycetes fungi.</title>
        <authorList>
            <person name="Ohm R.A."/>
            <person name="Feau N."/>
            <person name="Henrissat B."/>
            <person name="Schoch C.L."/>
            <person name="Horwitz B.A."/>
            <person name="Barry K.W."/>
            <person name="Condon B.J."/>
            <person name="Copeland A.C."/>
            <person name="Dhillon B."/>
            <person name="Glaser F."/>
            <person name="Hesse C.N."/>
            <person name="Kosti I."/>
            <person name="LaButti K."/>
            <person name="Lindquist E.A."/>
            <person name="Lucas S."/>
            <person name="Salamov A.A."/>
            <person name="Bradshaw R.E."/>
            <person name="Ciuffetti L."/>
            <person name="Hamelin R.C."/>
            <person name="Kema G.H.J."/>
            <person name="Lawrence C."/>
            <person name="Scott J.A."/>
            <person name="Spatafora J.W."/>
            <person name="Turgeon B.G."/>
            <person name="de Wit P.J.G.M."/>
            <person name="Zhong S."/>
            <person name="Goodwin S.B."/>
            <person name="Grigoriev I.V."/>
        </authorList>
    </citation>
    <scope>NUCLEOTIDE SEQUENCE [LARGE SCALE GENOMIC DNA]</scope>
    <source>
        <strain evidence="7 8">SO2202</strain>
    </source>
</reference>
<dbReference type="STRING" id="692275.M3D1M3"/>
<keyword evidence="8" id="KW-1185">Reference proteome</keyword>